<name>X1HG37_9ZZZZ</name>
<dbReference type="AlphaFoldDB" id="X1HG37"/>
<organism evidence="2">
    <name type="scientific">marine sediment metagenome</name>
    <dbReference type="NCBI Taxonomy" id="412755"/>
    <lineage>
        <taxon>unclassified sequences</taxon>
        <taxon>metagenomes</taxon>
        <taxon>ecological metagenomes</taxon>
    </lineage>
</organism>
<comment type="caution">
    <text evidence="2">The sequence shown here is derived from an EMBL/GenBank/DDBJ whole genome shotgun (WGS) entry which is preliminary data.</text>
</comment>
<feature type="transmembrane region" description="Helical" evidence="1">
    <location>
        <begin position="62"/>
        <end position="94"/>
    </location>
</feature>
<evidence type="ECO:0000256" key="1">
    <source>
        <dbReference type="SAM" id="Phobius"/>
    </source>
</evidence>
<keyword evidence="1" id="KW-1133">Transmembrane helix</keyword>
<sequence>MQNQDIMKLLAGLGGTLSLIEAILGFDDKNLDSSRIILLVLTIVLAAIILLSIIIPHKFVELNWIICVVIGIIMIVYTSLIGGILVLVAGFVGFTER</sequence>
<proteinExistence type="predicted"/>
<feature type="transmembrane region" description="Helical" evidence="1">
    <location>
        <begin position="36"/>
        <end position="56"/>
    </location>
</feature>
<protein>
    <submittedName>
        <fullName evidence="2">Uncharacterized protein</fullName>
    </submittedName>
</protein>
<feature type="transmembrane region" description="Helical" evidence="1">
    <location>
        <begin position="6"/>
        <end position="24"/>
    </location>
</feature>
<dbReference type="EMBL" id="BARU01012727">
    <property type="protein sequence ID" value="GAH44273.1"/>
    <property type="molecule type" value="Genomic_DNA"/>
</dbReference>
<reference evidence="2" key="1">
    <citation type="journal article" date="2014" name="Front. Microbiol.">
        <title>High frequency of phylogenetically diverse reductive dehalogenase-homologous genes in deep subseafloor sedimentary metagenomes.</title>
        <authorList>
            <person name="Kawai M."/>
            <person name="Futagami T."/>
            <person name="Toyoda A."/>
            <person name="Takaki Y."/>
            <person name="Nishi S."/>
            <person name="Hori S."/>
            <person name="Arai W."/>
            <person name="Tsubouchi T."/>
            <person name="Morono Y."/>
            <person name="Uchiyama I."/>
            <person name="Ito T."/>
            <person name="Fujiyama A."/>
            <person name="Inagaki F."/>
            <person name="Takami H."/>
        </authorList>
    </citation>
    <scope>NUCLEOTIDE SEQUENCE</scope>
    <source>
        <strain evidence="2">Expedition CK06-06</strain>
    </source>
</reference>
<evidence type="ECO:0000313" key="2">
    <source>
        <dbReference type="EMBL" id="GAH44273.1"/>
    </source>
</evidence>
<keyword evidence="1" id="KW-0472">Membrane</keyword>
<accession>X1HG37</accession>
<keyword evidence="1" id="KW-0812">Transmembrane</keyword>
<gene>
    <name evidence="2" type="ORF">S03H2_23327</name>
</gene>